<keyword evidence="10" id="KW-0406">Ion transport</keyword>
<protein>
    <recommendedName>
        <fullName evidence="10">Fluoride-specific ion channel FluC</fullName>
    </recommendedName>
</protein>
<sequence length="131" mass="13002">MPARGSPRRSVRSPAAPGRGAVIATLCVAAGAAVGAPLRFALGRRYDGALPWGVLAANVAASLLLGLCVGWSLDGNALALVGVGFCGGMSTYSSFAVQTRDLGLRPGTTYAVLTLGLGLAATTLGFVAAGR</sequence>
<dbReference type="AlphaFoldDB" id="A0A316TFP4"/>
<organism evidence="11 12">
    <name type="scientific">Nocardioides silvaticus</name>
    <dbReference type="NCBI Taxonomy" id="2201891"/>
    <lineage>
        <taxon>Bacteria</taxon>
        <taxon>Bacillati</taxon>
        <taxon>Actinomycetota</taxon>
        <taxon>Actinomycetes</taxon>
        <taxon>Propionibacteriales</taxon>
        <taxon>Nocardioidaceae</taxon>
        <taxon>Nocardioides</taxon>
    </lineage>
</organism>
<feature type="binding site" evidence="10">
    <location>
        <position position="90"/>
    </location>
    <ligand>
        <name>Na(+)</name>
        <dbReference type="ChEBI" id="CHEBI:29101"/>
        <note>structural</note>
    </ligand>
</feature>
<evidence type="ECO:0000256" key="10">
    <source>
        <dbReference type="HAMAP-Rule" id="MF_00454"/>
    </source>
</evidence>
<dbReference type="GO" id="GO:0062054">
    <property type="term" value="F:fluoride channel activity"/>
    <property type="evidence" value="ECO:0007669"/>
    <property type="project" value="UniProtKB-UniRule"/>
</dbReference>
<dbReference type="GO" id="GO:0005886">
    <property type="term" value="C:plasma membrane"/>
    <property type="evidence" value="ECO:0007669"/>
    <property type="project" value="UniProtKB-SubCell"/>
</dbReference>
<evidence type="ECO:0000313" key="12">
    <source>
        <dbReference type="Proteomes" id="UP000245507"/>
    </source>
</evidence>
<evidence type="ECO:0000256" key="1">
    <source>
        <dbReference type="ARBA" id="ARBA00004651"/>
    </source>
</evidence>
<evidence type="ECO:0000256" key="9">
    <source>
        <dbReference type="ARBA" id="ARBA00049940"/>
    </source>
</evidence>
<dbReference type="InterPro" id="IPR003691">
    <property type="entry name" value="FluC"/>
</dbReference>
<feature type="transmembrane region" description="Helical" evidence="10">
    <location>
        <begin position="20"/>
        <end position="42"/>
    </location>
</feature>
<proteinExistence type="inferred from homology"/>
<evidence type="ECO:0000313" key="11">
    <source>
        <dbReference type="EMBL" id="PWN01154.1"/>
    </source>
</evidence>
<evidence type="ECO:0000256" key="6">
    <source>
        <dbReference type="ARBA" id="ARBA00023303"/>
    </source>
</evidence>
<comment type="similarity">
    <text evidence="7 10">Belongs to the fluoride channel Fluc/FEX (TC 1.A.43) family.</text>
</comment>
<keyword evidence="5 10" id="KW-0472">Membrane</keyword>
<evidence type="ECO:0000256" key="7">
    <source>
        <dbReference type="ARBA" id="ARBA00035120"/>
    </source>
</evidence>
<comment type="activity regulation">
    <text evidence="10">Na(+) is not transported, but it plays an essential structural role and its presence is essential for fluoride channel function.</text>
</comment>
<evidence type="ECO:0000256" key="5">
    <source>
        <dbReference type="ARBA" id="ARBA00023136"/>
    </source>
</evidence>
<dbReference type="PANTHER" id="PTHR28259">
    <property type="entry name" value="FLUORIDE EXPORT PROTEIN 1-RELATED"/>
    <property type="match status" value="1"/>
</dbReference>
<feature type="transmembrane region" description="Helical" evidence="10">
    <location>
        <begin position="49"/>
        <end position="72"/>
    </location>
</feature>
<comment type="function">
    <text evidence="9 10">Fluoride-specific ion channel. Important for reducing fluoride concentration in the cell, thus reducing its toxicity.</text>
</comment>
<keyword evidence="6 10" id="KW-0407">Ion channel</keyword>
<dbReference type="GO" id="GO:0046872">
    <property type="term" value="F:metal ion binding"/>
    <property type="evidence" value="ECO:0007669"/>
    <property type="project" value="UniProtKB-KW"/>
</dbReference>
<feature type="binding site" evidence="10">
    <location>
        <position position="87"/>
    </location>
    <ligand>
        <name>Na(+)</name>
        <dbReference type="ChEBI" id="CHEBI:29101"/>
        <note>structural</note>
    </ligand>
</feature>
<accession>A0A316TFP4</accession>
<evidence type="ECO:0000256" key="3">
    <source>
        <dbReference type="ARBA" id="ARBA00022692"/>
    </source>
</evidence>
<evidence type="ECO:0000256" key="4">
    <source>
        <dbReference type="ARBA" id="ARBA00022989"/>
    </source>
</evidence>
<evidence type="ECO:0000256" key="8">
    <source>
        <dbReference type="ARBA" id="ARBA00035585"/>
    </source>
</evidence>
<evidence type="ECO:0000256" key="2">
    <source>
        <dbReference type="ARBA" id="ARBA00022475"/>
    </source>
</evidence>
<keyword evidence="3 10" id="KW-0812">Transmembrane</keyword>
<feature type="transmembrane region" description="Helical" evidence="10">
    <location>
        <begin position="78"/>
        <end position="97"/>
    </location>
</feature>
<dbReference type="EMBL" id="QGDD01000011">
    <property type="protein sequence ID" value="PWN01154.1"/>
    <property type="molecule type" value="Genomic_DNA"/>
</dbReference>
<keyword evidence="2 10" id="KW-1003">Cell membrane</keyword>
<name>A0A316TFP4_9ACTN</name>
<gene>
    <name evidence="10" type="primary">fluC</name>
    <name evidence="10" type="synonym">crcB</name>
    <name evidence="11" type="ORF">DJ010_20140</name>
</gene>
<keyword evidence="4 10" id="KW-1133">Transmembrane helix</keyword>
<dbReference type="PANTHER" id="PTHR28259:SF1">
    <property type="entry name" value="FLUORIDE EXPORT PROTEIN 1-RELATED"/>
    <property type="match status" value="1"/>
</dbReference>
<keyword evidence="10" id="KW-0915">Sodium</keyword>
<comment type="caution">
    <text evidence="11">The sequence shown here is derived from an EMBL/GenBank/DDBJ whole genome shotgun (WGS) entry which is preliminary data.</text>
</comment>
<keyword evidence="10" id="KW-0813">Transport</keyword>
<keyword evidence="10" id="KW-0479">Metal-binding</keyword>
<dbReference type="Pfam" id="PF02537">
    <property type="entry name" value="CRCB"/>
    <property type="match status" value="1"/>
</dbReference>
<keyword evidence="12" id="KW-1185">Reference proteome</keyword>
<comment type="catalytic activity">
    <reaction evidence="8">
        <text>fluoride(in) = fluoride(out)</text>
        <dbReference type="Rhea" id="RHEA:76159"/>
        <dbReference type="ChEBI" id="CHEBI:17051"/>
    </reaction>
    <physiologicalReaction direction="left-to-right" evidence="8">
        <dbReference type="Rhea" id="RHEA:76160"/>
    </physiologicalReaction>
</comment>
<dbReference type="HAMAP" id="MF_00454">
    <property type="entry name" value="FluC"/>
    <property type="match status" value="1"/>
</dbReference>
<dbReference type="Proteomes" id="UP000245507">
    <property type="component" value="Unassembled WGS sequence"/>
</dbReference>
<reference evidence="11 12" key="1">
    <citation type="submission" date="2018-05" db="EMBL/GenBank/DDBJ databases">
        <title>Nocardioides silvaticus genome.</title>
        <authorList>
            <person name="Li C."/>
            <person name="Wang G."/>
        </authorList>
    </citation>
    <scope>NUCLEOTIDE SEQUENCE [LARGE SCALE GENOMIC DNA]</scope>
    <source>
        <strain evidence="11 12">CCTCC AB 2018079</strain>
    </source>
</reference>
<dbReference type="GO" id="GO:0140114">
    <property type="term" value="P:cellular detoxification of fluoride"/>
    <property type="evidence" value="ECO:0007669"/>
    <property type="project" value="UniProtKB-UniRule"/>
</dbReference>
<comment type="subcellular location">
    <subcellularLocation>
        <location evidence="1 10">Cell membrane</location>
        <topology evidence="1 10">Multi-pass membrane protein</topology>
    </subcellularLocation>
</comment>
<feature type="transmembrane region" description="Helical" evidence="10">
    <location>
        <begin position="109"/>
        <end position="129"/>
    </location>
</feature>